<sequence>MDPLSIAAGVLAVTAAEQTRRALDRVRTALKTIPGRLSALNNQVADLEVLLRQIVSLMASRDQHPELATAEAHNQIRDVARRASGSLRELRDLSAQIEKSGNSQSRIGSIQRARTWHGYLARLHEIQDGLTVMRLRLDLVAVAGLPNDQAMPQQEMLEHLFEHIDRRIESVNMVVREQTQELERSQTALLTRRSSSASMDHQSPGIRLVVAGRTNACRAQCKCACYRTQKLATPSFLSQVLGQLFVEHVGIPAISTKCDTSTCVKVQASQVYQANLGPSFQLRTLRRVPDSAAAVNFAMNGNIPGLQELFRRGAASPQDVSDTRGYSLIRWALYSRQYKTVRFLHAAGADADYRPKALHDNSTSNKAADAIMMGGLAYEVVDDVACIANQNWVEEQNFPLLHRIVLGLHGKDLEEALSEDPTVVNREDAMGRTALNRAAARGDDRSVAALLSYGADPNILDCQHSGPVSYAAEKNHTVCVRILLEAGAQPDPVITGGQRSLLDFGADVDASGVDGRTALMHAARTDNVSFALLFLEHNTNINAISTAGQTPLTTAIVNNSHRILKLLLSRWADYSACPRLRGPHLLETAAQFANHETLSILCSTNHVRLRYDKNYHAGDFDKVLRQRHDRDEKLDCAFADFMFIVREEFSDVSDEKSTSGDEFFDSAEHLLD</sequence>
<dbReference type="InterPro" id="IPR002110">
    <property type="entry name" value="Ankyrin_rpt"/>
</dbReference>
<feature type="repeat" description="ANK" evidence="3">
    <location>
        <begin position="514"/>
        <end position="546"/>
    </location>
</feature>
<dbReference type="GO" id="GO:0005634">
    <property type="term" value="C:nucleus"/>
    <property type="evidence" value="ECO:0007669"/>
    <property type="project" value="TreeGrafter"/>
</dbReference>
<dbReference type="PROSITE" id="PS50088">
    <property type="entry name" value="ANK_REPEAT"/>
    <property type="match status" value="3"/>
</dbReference>
<proteinExistence type="predicted"/>
<reference evidence="4" key="2">
    <citation type="submission" date="2023-05" db="EMBL/GenBank/DDBJ databases">
        <authorList>
            <consortium name="Lawrence Berkeley National Laboratory"/>
            <person name="Steindorff A."/>
            <person name="Hensen N."/>
            <person name="Bonometti L."/>
            <person name="Westerberg I."/>
            <person name="Brannstrom I.O."/>
            <person name="Guillou S."/>
            <person name="Cros-Aarteil S."/>
            <person name="Calhoun S."/>
            <person name="Haridas S."/>
            <person name="Kuo A."/>
            <person name="Mondo S."/>
            <person name="Pangilinan J."/>
            <person name="Riley R."/>
            <person name="Labutti K."/>
            <person name="Andreopoulos B."/>
            <person name="Lipzen A."/>
            <person name="Chen C."/>
            <person name="Yanf M."/>
            <person name="Daum C."/>
            <person name="Ng V."/>
            <person name="Clum A."/>
            <person name="Ohm R."/>
            <person name="Martin F."/>
            <person name="Silar P."/>
            <person name="Natvig D."/>
            <person name="Lalanne C."/>
            <person name="Gautier V."/>
            <person name="Ament-Velasquez S.L."/>
            <person name="Kruys A."/>
            <person name="Hutchinson M.I."/>
            <person name="Powell A.J."/>
            <person name="Barry K."/>
            <person name="Miller A.N."/>
            <person name="Grigoriev I.V."/>
            <person name="Debuchy R."/>
            <person name="Gladieux P."/>
            <person name="Thoren M.H."/>
            <person name="Johannesson H."/>
        </authorList>
    </citation>
    <scope>NUCLEOTIDE SEQUENCE</scope>
    <source>
        <strain evidence="4">CBS 103.79</strain>
    </source>
</reference>
<dbReference type="Proteomes" id="UP001303889">
    <property type="component" value="Unassembled WGS sequence"/>
</dbReference>
<feature type="repeat" description="ANK" evidence="3">
    <location>
        <begin position="547"/>
        <end position="579"/>
    </location>
</feature>
<dbReference type="PROSITE" id="PS50297">
    <property type="entry name" value="ANK_REP_REGION"/>
    <property type="match status" value="1"/>
</dbReference>
<dbReference type="PANTHER" id="PTHR24193:SF121">
    <property type="entry name" value="ADA2A-CONTAINING COMPLEX COMPONENT 3, ISOFORM D"/>
    <property type="match status" value="1"/>
</dbReference>
<name>A0AAN6MGL2_9PEZI</name>
<organism evidence="4 5">
    <name type="scientific">Staphylotrichum tortipilum</name>
    <dbReference type="NCBI Taxonomy" id="2831512"/>
    <lineage>
        <taxon>Eukaryota</taxon>
        <taxon>Fungi</taxon>
        <taxon>Dikarya</taxon>
        <taxon>Ascomycota</taxon>
        <taxon>Pezizomycotina</taxon>
        <taxon>Sordariomycetes</taxon>
        <taxon>Sordariomycetidae</taxon>
        <taxon>Sordariales</taxon>
        <taxon>Chaetomiaceae</taxon>
        <taxon>Staphylotrichum</taxon>
    </lineage>
</organism>
<evidence type="ECO:0000256" key="3">
    <source>
        <dbReference type="PROSITE-ProRule" id="PRU00023"/>
    </source>
</evidence>
<dbReference type="GO" id="GO:0000976">
    <property type="term" value="F:transcription cis-regulatory region binding"/>
    <property type="evidence" value="ECO:0007669"/>
    <property type="project" value="TreeGrafter"/>
</dbReference>
<dbReference type="SMART" id="SM00248">
    <property type="entry name" value="ANK"/>
    <property type="match status" value="5"/>
</dbReference>
<gene>
    <name evidence="4" type="ORF">C8A05DRAFT_45682</name>
</gene>
<dbReference type="PANTHER" id="PTHR24193">
    <property type="entry name" value="ANKYRIN REPEAT PROTEIN"/>
    <property type="match status" value="1"/>
</dbReference>
<dbReference type="AlphaFoldDB" id="A0AAN6MGL2"/>
<evidence type="ECO:0000313" key="5">
    <source>
        <dbReference type="Proteomes" id="UP001303889"/>
    </source>
</evidence>
<dbReference type="Gene3D" id="1.25.40.20">
    <property type="entry name" value="Ankyrin repeat-containing domain"/>
    <property type="match status" value="2"/>
</dbReference>
<keyword evidence="2 3" id="KW-0040">ANK repeat</keyword>
<dbReference type="SUPFAM" id="SSF48403">
    <property type="entry name" value="Ankyrin repeat"/>
    <property type="match status" value="1"/>
</dbReference>
<protein>
    <submittedName>
        <fullName evidence="4">Ankyrin repeat-containing domain protein</fullName>
    </submittedName>
</protein>
<keyword evidence="1" id="KW-0677">Repeat</keyword>
<dbReference type="InterPro" id="IPR036770">
    <property type="entry name" value="Ankyrin_rpt-contain_sf"/>
</dbReference>
<dbReference type="EMBL" id="MU855667">
    <property type="protein sequence ID" value="KAK3900475.1"/>
    <property type="molecule type" value="Genomic_DNA"/>
</dbReference>
<accession>A0AAN6MGL2</accession>
<dbReference type="Pfam" id="PF12796">
    <property type="entry name" value="Ank_2"/>
    <property type="match status" value="2"/>
</dbReference>
<comment type="caution">
    <text evidence="4">The sequence shown here is derived from an EMBL/GenBank/DDBJ whole genome shotgun (WGS) entry which is preliminary data.</text>
</comment>
<keyword evidence="5" id="KW-1185">Reference proteome</keyword>
<evidence type="ECO:0000256" key="2">
    <source>
        <dbReference type="ARBA" id="ARBA00023043"/>
    </source>
</evidence>
<evidence type="ECO:0000256" key="1">
    <source>
        <dbReference type="ARBA" id="ARBA00022737"/>
    </source>
</evidence>
<evidence type="ECO:0000313" key="4">
    <source>
        <dbReference type="EMBL" id="KAK3900475.1"/>
    </source>
</evidence>
<dbReference type="GO" id="GO:0045944">
    <property type="term" value="P:positive regulation of transcription by RNA polymerase II"/>
    <property type="evidence" value="ECO:0007669"/>
    <property type="project" value="TreeGrafter"/>
</dbReference>
<feature type="repeat" description="ANK" evidence="3">
    <location>
        <begin position="430"/>
        <end position="462"/>
    </location>
</feature>
<reference evidence="4" key="1">
    <citation type="journal article" date="2023" name="Mol. Phylogenet. Evol.">
        <title>Genome-scale phylogeny and comparative genomics of the fungal order Sordariales.</title>
        <authorList>
            <person name="Hensen N."/>
            <person name="Bonometti L."/>
            <person name="Westerberg I."/>
            <person name="Brannstrom I.O."/>
            <person name="Guillou S."/>
            <person name="Cros-Aarteil S."/>
            <person name="Calhoun S."/>
            <person name="Haridas S."/>
            <person name="Kuo A."/>
            <person name="Mondo S."/>
            <person name="Pangilinan J."/>
            <person name="Riley R."/>
            <person name="LaButti K."/>
            <person name="Andreopoulos B."/>
            <person name="Lipzen A."/>
            <person name="Chen C."/>
            <person name="Yan M."/>
            <person name="Daum C."/>
            <person name="Ng V."/>
            <person name="Clum A."/>
            <person name="Steindorff A."/>
            <person name="Ohm R.A."/>
            <person name="Martin F."/>
            <person name="Silar P."/>
            <person name="Natvig D.O."/>
            <person name="Lalanne C."/>
            <person name="Gautier V."/>
            <person name="Ament-Velasquez S.L."/>
            <person name="Kruys A."/>
            <person name="Hutchinson M.I."/>
            <person name="Powell A.J."/>
            <person name="Barry K."/>
            <person name="Miller A.N."/>
            <person name="Grigoriev I.V."/>
            <person name="Debuchy R."/>
            <person name="Gladieux P."/>
            <person name="Hiltunen Thoren M."/>
            <person name="Johannesson H."/>
        </authorList>
    </citation>
    <scope>NUCLEOTIDE SEQUENCE</scope>
    <source>
        <strain evidence="4">CBS 103.79</strain>
    </source>
</reference>
<dbReference type="InterPro" id="IPR050663">
    <property type="entry name" value="Ankyrin-SOCS_Box"/>
</dbReference>